<evidence type="ECO:0000313" key="3">
    <source>
        <dbReference type="Proteomes" id="UP000308199"/>
    </source>
</evidence>
<feature type="region of interest" description="Disordered" evidence="1">
    <location>
        <begin position="83"/>
        <end position="105"/>
    </location>
</feature>
<protein>
    <submittedName>
        <fullName evidence="2">Uncharacterized protein</fullName>
    </submittedName>
</protein>
<name>A0A4S4K4T9_9AGAM</name>
<dbReference type="EMBL" id="SGPK01001568">
    <property type="protein sequence ID" value="THG92743.1"/>
    <property type="molecule type" value="Genomic_DNA"/>
</dbReference>
<organism evidence="2 3">
    <name type="scientific">Phellinidium pouzarii</name>
    <dbReference type="NCBI Taxonomy" id="167371"/>
    <lineage>
        <taxon>Eukaryota</taxon>
        <taxon>Fungi</taxon>
        <taxon>Dikarya</taxon>
        <taxon>Basidiomycota</taxon>
        <taxon>Agaricomycotina</taxon>
        <taxon>Agaricomycetes</taxon>
        <taxon>Hymenochaetales</taxon>
        <taxon>Hymenochaetaceae</taxon>
        <taxon>Phellinidium</taxon>
    </lineage>
</organism>
<evidence type="ECO:0000313" key="2">
    <source>
        <dbReference type="EMBL" id="THG92743.1"/>
    </source>
</evidence>
<gene>
    <name evidence="2" type="ORF">EW145_g8608</name>
</gene>
<evidence type="ECO:0000256" key="1">
    <source>
        <dbReference type="SAM" id="MobiDB-lite"/>
    </source>
</evidence>
<comment type="caution">
    <text evidence="2">The sequence shown here is derived from an EMBL/GenBank/DDBJ whole genome shotgun (WGS) entry which is preliminary data.</text>
</comment>
<dbReference type="AlphaFoldDB" id="A0A4S4K4T9"/>
<sequence length="145" mass="14794">NQSPEQSQNQALAPTQLHHVPHPHTHHSHAHARRTHVHGQPHPSESGSLYSPFDVPVAMDLTLLGLSPDVGLGGMDGMGGMNGMLGSGEGGGNGDGIGGIPPGEVRVNAGLTSSAQADLQRRTEEIFAFSARNSMGGAGAGEGGR</sequence>
<accession>A0A4S4K4T9</accession>
<dbReference type="OrthoDB" id="1097733at2759"/>
<keyword evidence="3" id="KW-1185">Reference proteome</keyword>
<reference evidence="2 3" key="1">
    <citation type="submission" date="2019-02" db="EMBL/GenBank/DDBJ databases">
        <title>Genome sequencing of the rare red list fungi Phellinidium pouzarii.</title>
        <authorList>
            <person name="Buettner E."/>
            <person name="Kellner H."/>
        </authorList>
    </citation>
    <scope>NUCLEOTIDE SEQUENCE [LARGE SCALE GENOMIC DNA]</scope>
    <source>
        <strain evidence="2 3">DSM 108285</strain>
    </source>
</reference>
<feature type="compositionally biased region" description="Basic residues" evidence="1">
    <location>
        <begin position="19"/>
        <end position="39"/>
    </location>
</feature>
<dbReference type="Proteomes" id="UP000308199">
    <property type="component" value="Unassembled WGS sequence"/>
</dbReference>
<proteinExistence type="predicted"/>
<feature type="non-terminal residue" evidence="2">
    <location>
        <position position="1"/>
    </location>
</feature>
<feature type="region of interest" description="Disordered" evidence="1">
    <location>
        <begin position="18"/>
        <end position="52"/>
    </location>
</feature>
<feature type="compositionally biased region" description="Gly residues" evidence="1">
    <location>
        <begin position="83"/>
        <end position="101"/>
    </location>
</feature>